<evidence type="ECO:0000313" key="1">
    <source>
        <dbReference type="Ensembl" id="ENSANIP00000004450.1"/>
    </source>
</evidence>
<organism evidence="1 2">
    <name type="scientific">Accipiter nisus</name>
    <name type="common">Eurasian sparrowhawk</name>
    <dbReference type="NCBI Taxonomy" id="211598"/>
    <lineage>
        <taxon>Eukaryota</taxon>
        <taxon>Metazoa</taxon>
        <taxon>Chordata</taxon>
        <taxon>Craniata</taxon>
        <taxon>Vertebrata</taxon>
        <taxon>Euteleostomi</taxon>
        <taxon>Archelosauria</taxon>
        <taxon>Archosauria</taxon>
        <taxon>Dinosauria</taxon>
        <taxon>Saurischia</taxon>
        <taxon>Theropoda</taxon>
        <taxon>Coelurosauria</taxon>
        <taxon>Aves</taxon>
        <taxon>Neognathae</taxon>
        <taxon>Neoaves</taxon>
        <taxon>Telluraves</taxon>
        <taxon>Accipitrimorphae</taxon>
        <taxon>Accipitriformes</taxon>
        <taxon>Accipitridae</taxon>
        <taxon>Accipitrinae</taxon>
        <taxon>Accipiter</taxon>
    </lineage>
</organism>
<sequence>MPSIPQLLLTLGSQLRPWLSLGSPEPAPHPHPLCPLSSSCCLPPLPTCALCQLRLGWRTWQTACSPPAPSARALLAPGCSPASNLVSTPGTLGDSSLGDTTAWKRTGLSRLSTFPQPFGWLKSLSKALQETLPAQESPRLSGIVSG</sequence>
<reference evidence="1" key="1">
    <citation type="submission" date="2025-08" db="UniProtKB">
        <authorList>
            <consortium name="Ensembl"/>
        </authorList>
    </citation>
    <scope>IDENTIFICATION</scope>
</reference>
<dbReference type="AlphaFoldDB" id="A0A8B9MA07"/>
<keyword evidence="2" id="KW-1185">Reference proteome</keyword>
<evidence type="ECO:0000313" key="2">
    <source>
        <dbReference type="Proteomes" id="UP000694541"/>
    </source>
</evidence>
<dbReference type="Ensembl" id="ENSANIT00000004593.1">
    <property type="protein sequence ID" value="ENSANIP00000004450.1"/>
    <property type="gene ID" value="ENSANIG00000003022.1"/>
</dbReference>
<name>A0A8B9MA07_9AVES</name>
<dbReference type="Proteomes" id="UP000694541">
    <property type="component" value="Unplaced"/>
</dbReference>
<accession>A0A8B9MA07</accession>
<protein>
    <submittedName>
        <fullName evidence="1">Uncharacterized protein</fullName>
    </submittedName>
</protein>
<reference evidence="1" key="2">
    <citation type="submission" date="2025-09" db="UniProtKB">
        <authorList>
            <consortium name="Ensembl"/>
        </authorList>
    </citation>
    <scope>IDENTIFICATION</scope>
</reference>
<proteinExistence type="predicted"/>